<dbReference type="PRINTS" id="PR00783">
    <property type="entry name" value="MINTRINSICP"/>
</dbReference>
<dbReference type="PANTHER" id="PTHR19139">
    <property type="entry name" value="AQUAPORIN TRANSPORTER"/>
    <property type="match status" value="1"/>
</dbReference>
<feature type="transmembrane region" description="Helical" evidence="9">
    <location>
        <begin position="131"/>
        <end position="153"/>
    </location>
</feature>
<reference evidence="10" key="1">
    <citation type="submission" date="2021-03" db="EMBL/GenBank/DDBJ databases">
        <title>Draft genome sequence of rust myrtle Austropuccinia psidii MF-1, a brazilian biotype.</title>
        <authorList>
            <person name="Quecine M.C."/>
            <person name="Pachon D.M.R."/>
            <person name="Bonatelli M.L."/>
            <person name="Correr F.H."/>
            <person name="Franceschini L.M."/>
            <person name="Leite T.F."/>
            <person name="Margarido G.R.A."/>
            <person name="Almeida C.A."/>
            <person name="Ferrarezi J.A."/>
            <person name="Labate C.A."/>
        </authorList>
    </citation>
    <scope>NUCLEOTIDE SEQUENCE</scope>
    <source>
        <strain evidence="10">MF-1</strain>
    </source>
</reference>
<evidence type="ECO:0000256" key="9">
    <source>
        <dbReference type="SAM" id="Phobius"/>
    </source>
</evidence>
<evidence type="ECO:0000256" key="1">
    <source>
        <dbReference type="ARBA" id="ARBA00004141"/>
    </source>
</evidence>
<evidence type="ECO:0008006" key="12">
    <source>
        <dbReference type="Google" id="ProtNLM"/>
    </source>
</evidence>
<name>A0A9Q3HFY2_9BASI</name>
<dbReference type="GO" id="GO:0005886">
    <property type="term" value="C:plasma membrane"/>
    <property type="evidence" value="ECO:0007669"/>
    <property type="project" value="TreeGrafter"/>
</dbReference>
<keyword evidence="3 8" id="KW-0813">Transport</keyword>
<evidence type="ECO:0000256" key="2">
    <source>
        <dbReference type="ARBA" id="ARBA00006175"/>
    </source>
</evidence>
<evidence type="ECO:0000256" key="5">
    <source>
        <dbReference type="ARBA" id="ARBA00022737"/>
    </source>
</evidence>
<comment type="similarity">
    <text evidence="2 8">Belongs to the MIP/aquaporin (TC 1.A.8) family.</text>
</comment>
<dbReference type="PANTHER" id="PTHR19139:SF199">
    <property type="entry name" value="MIP17260P"/>
    <property type="match status" value="1"/>
</dbReference>
<evidence type="ECO:0000256" key="8">
    <source>
        <dbReference type="RuleBase" id="RU000477"/>
    </source>
</evidence>
<evidence type="ECO:0000256" key="4">
    <source>
        <dbReference type="ARBA" id="ARBA00022692"/>
    </source>
</evidence>
<dbReference type="AlphaFoldDB" id="A0A9Q3HFY2"/>
<dbReference type="InterPro" id="IPR000425">
    <property type="entry name" value="MIP"/>
</dbReference>
<feature type="transmembrane region" description="Helical" evidence="9">
    <location>
        <begin position="36"/>
        <end position="59"/>
    </location>
</feature>
<organism evidence="10 11">
    <name type="scientific">Austropuccinia psidii MF-1</name>
    <dbReference type="NCBI Taxonomy" id="1389203"/>
    <lineage>
        <taxon>Eukaryota</taxon>
        <taxon>Fungi</taxon>
        <taxon>Dikarya</taxon>
        <taxon>Basidiomycota</taxon>
        <taxon>Pucciniomycotina</taxon>
        <taxon>Pucciniomycetes</taxon>
        <taxon>Pucciniales</taxon>
        <taxon>Sphaerophragmiaceae</taxon>
        <taxon>Austropuccinia</taxon>
    </lineage>
</organism>
<feature type="transmembrane region" description="Helical" evidence="9">
    <location>
        <begin position="242"/>
        <end position="262"/>
    </location>
</feature>
<dbReference type="InterPro" id="IPR023271">
    <property type="entry name" value="Aquaporin-like"/>
</dbReference>
<evidence type="ECO:0000256" key="6">
    <source>
        <dbReference type="ARBA" id="ARBA00022989"/>
    </source>
</evidence>
<keyword evidence="6 9" id="KW-1133">Transmembrane helix</keyword>
<keyword evidence="11" id="KW-1185">Reference proteome</keyword>
<feature type="transmembrane region" description="Helical" evidence="9">
    <location>
        <begin position="199"/>
        <end position="222"/>
    </location>
</feature>
<keyword evidence="7 9" id="KW-0472">Membrane</keyword>
<dbReference type="FunFam" id="1.20.1080.10:FF:000014">
    <property type="entry name" value="Aquaporin 1"/>
    <property type="match status" value="1"/>
</dbReference>
<evidence type="ECO:0000256" key="3">
    <source>
        <dbReference type="ARBA" id="ARBA00022448"/>
    </source>
</evidence>
<dbReference type="Gene3D" id="1.20.1080.10">
    <property type="entry name" value="Glycerol uptake facilitator protein"/>
    <property type="match status" value="1"/>
</dbReference>
<comment type="caution">
    <text evidence="10">The sequence shown here is derived from an EMBL/GenBank/DDBJ whole genome shotgun (WGS) entry which is preliminary data.</text>
</comment>
<protein>
    <recommendedName>
        <fullName evidence="12">Aquaporin-like protein</fullName>
    </recommendedName>
</protein>
<keyword evidence="4 8" id="KW-0812">Transmembrane</keyword>
<evidence type="ECO:0000313" key="10">
    <source>
        <dbReference type="EMBL" id="MBW0500530.1"/>
    </source>
</evidence>
<proteinExistence type="inferred from homology"/>
<dbReference type="GO" id="GO:0015250">
    <property type="term" value="F:water channel activity"/>
    <property type="evidence" value="ECO:0007669"/>
    <property type="project" value="TreeGrafter"/>
</dbReference>
<dbReference type="SUPFAM" id="SSF81338">
    <property type="entry name" value="Aquaporin-like"/>
    <property type="match status" value="1"/>
</dbReference>
<evidence type="ECO:0000256" key="7">
    <source>
        <dbReference type="ARBA" id="ARBA00023136"/>
    </source>
</evidence>
<dbReference type="Proteomes" id="UP000765509">
    <property type="component" value="Unassembled WGS sequence"/>
</dbReference>
<evidence type="ECO:0000313" key="11">
    <source>
        <dbReference type="Proteomes" id="UP000765509"/>
    </source>
</evidence>
<comment type="subcellular location">
    <subcellularLocation>
        <location evidence="1">Membrane</location>
        <topology evidence="1">Multi-pass membrane protein</topology>
    </subcellularLocation>
</comment>
<dbReference type="InterPro" id="IPR034294">
    <property type="entry name" value="Aquaporin_transptr"/>
</dbReference>
<dbReference type="Pfam" id="PF00230">
    <property type="entry name" value="MIP"/>
    <property type="match status" value="1"/>
</dbReference>
<keyword evidence="5" id="KW-0677">Repeat</keyword>
<feature type="transmembrane region" description="Helical" evidence="9">
    <location>
        <begin position="173"/>
        <end position="192"/>
    </location>
</feature>
<accession>A0A9Q3HFY2</accession>
<gene>
    <name evidence="10" type="ORF">O181_040245</name>
</gene>
<dbReference type="EMBL" id="AVOT02015862">
    <property type="protein sequence ID" value="MBW0500530.1"/>
    <property type="molecule type" value="Genomic_DNA"/>
</dbReference>
<dbReference type="OrthoDB" id="3222at2759"/>
<sequence>MVLLQYSHHQNQNQSGSNDSGLPSIKRGRLLENIRADLIAASGEFIGTLMFLLMGLGGIQAAKTFTLNNPEPCAPSAAPVGNLNLLLYVSTSMGLSLLFSAWVFYRATGAAFNPNVSFALLLVGVLTPMRFLLYCVAQFSASIAASALLLALLPGPLTVSTTLGSGTNRAQGLFIEGFITCALVLSVLFLAAEKHRGTYMAPLGIGLTLFACHLFAVVYTGAGMNTARSFGPAVITGFETEHWIYWLGPTLGSLLAVAIYAVEKRVKYWKVNEGQDTDVPSESPKLFLNQVMAQRNEQVGTNQVLNKHISHKVEWPTHIRNKSATRDDIYLEENHEESSV</sequence>